<dbReference type="PROSITE" id="PS51698">
    <property type="entry name" value="U_BOX"/>
    <property type="match status" value="1"/>
</dbReference>
<dbReference type="GO" id="GO:0003723">
    <property type="term" value="F:RNA binding"/>
    <property type="evidence" value="ECO:0007669"/>
    <property type="project" value="UniProtKB-UniRule"/>
</dbReference>
<dbReference type="InterPro" id="IPR000504">
    <property type="entry name" value="RRM_dom"/>
</dbReference>
<organism evidence="5 6">
    <name type="scientific">Raphidocelis subcapitata</name>
    <dbReference type="NCBI Taxonomy" id="307507"/>
    <lineage>
        <taxon>Eukaryota</taxon>
        <taxon>Viridiplantae</taxon>
        <taxon>Chlorophyta</taxon>
        <taxon>core chlorophytes</taxon>
        <taxon>Chlorophyceae</taxon>
        <taxon>CS clade</taxon>
        <taxon>Sphaeropleales</taxon>
        <taxon>Selenastraceae</taxon>
        <taxon>Raphidocelis</taxon>
    </lineage>
</organism>
<dbReference type="PANTHER" id="PTHR46573">
    <property type="entry name" value="WD REPEAT, SAM AND U-BOX DOMAIN-CONTAINING PROTEIN 1"/>
    <property type="match status" value="1"/>
</dbReference>
<proteinExistence type="predicted"/>
<evidence type="ECO:0000313" key="5">
    <source>
        <dbReference type="EMBL" id="GBF92338.1"/>
    </source>
</evidence>
<dbReference type="PANTHER" id="PTHR46573:SF1">
    <property type="entry name" value="WD REPEAT, SAM AND U-BOX DOMAIN-CONTAINING PROTEIN 1"/>
    <property type="match status" value="1"/>
</dbReference>
<dbReference type="GO" id="GO:0016567">
    <property type="term" value="P:protein ubiquitination"/>
    <property type="evidence" value="ECO:0007669"/>
    <property type="project" value="UniProtKB-UniPathway"/>
</dbReference>
<dbReference type="Pfam" id="PF00076">
    <property type="entry name" value="RRM_1"/>
    <property type="match status" value="1"/>
</dbReference>
<dbReference type="AlphaFoldDB" id="A0A2V0NXH6"/>
<dbReference type="InterPro" id="IPR035979">
    <property type="entry name" value="RBD_domain_sf"/>
</dbReference>
<dbReference type="OrthoDB" id="10064100at2759"/>
<dbReference type="Pfam" id="PF04564">
    <property type="entry name" value="U-box"/>
    <property type="match status" value="1"/>
</dbReference>
<dbReference type="GO" id="GO:0004842">
    <property type="term" value="F:ubiquitin-protein transferase activity"/>
    <property type="evidence" value="ECO:0007669"/>
    <property type="project" value="InterPro"/>
</dbReference>
<name>A0A2V0NXH6_9CHLO</name>
<dbReference type="CDD" id="cd00590">
    <property type="entry name" value="RRM_SF"/>
    <property type="match status" value="1"/>
</dbReference>
<dbReference type="SMART" id="SM00504">
    <property type="entry name" value="Ubox"/>
    <property type="match status" value="1"/>
</dbReference>
<gene>
    <name evidence="5" type="ORF">Rsub_05540</name>
</gene>
<evidence type="ECO:0000256" key="1">
    <source>
        <dbReference type="PROSITE-ProRule" id="PRU00176"/>
    </source>
</evidence>
<dbReference type="EMBL" id="BDRX01000031">
    <property type="protein sequence ID" value="GBF92338.1"/>
    <property type="molecule type" value="Genomic_DNA"/>
</dbReference>
<dbReference type="InterPro" id="IPR013083">
    <property type="entry name" value="Znf_RING/FYVE/PHD"/>
</dbReference>
<dbReference type="CDD" id="cd16655">
    <property type="entry name" value="RING-Ubox_WDSUB1-like"/>
    <property type="match status" value="1"/>
</dbReference>
<dbReference type="SUPFAM" id="SSF54928">
    <property type="entry name" value="RNA-binding domain, RBD"/>
    <property type="match status" value="1"/>
</dbReference>
<keyword evidence="1" id="KW-0694">RNA-binding</keyword>
<feature type="domain" description="RRM" evidence="3">
    <location>
        <begin position="113"/>
        <end position="188"/>
    </location>
</feature>
<dbReference type="InterPro" id="IPR052085">
    <property type="entry name" value="WD-SAM-U-box"/>
</dbReference>
<feature type="domain" description="U-box" evidence="4">
    <location>
        <begin position="379"/>
        <end position="452"/>
    </location>
</feature>
<accession>A0A2V0NXH6</accession>
<dbReference type="PROSITE" id="PS50102">
    <property type="entry name" value="RRM"/>
    <property type="match status" value="1"/>
</dbReference>
<reference evidence="5 6" key="1">
    <citation type="journal article" date="2018" name="Sci. Rep.">
        <title>Raphidocelis subcapitata (=Pseudokirchneriella subcapitata) provides an insight into genome evolution and environmental adaptations in the Sphaeropleales.</title>
        <authorList>
            <person name="Suzuki S."/>
            <person name="Yamaguchi H."/>
            <person name="Nakajima N."/>
            <person name="Kawachi M."/>
        </authorList>
    </citation>
    <scope>NUCLEOTIDE SEQUENCE [LARGE SCALE GENOMIC DNA]</scope>
    <source>
        <strain evidence="5 6">NIES-35</strain>
    </source>
</reference>
<dbReference type="SUPFAM" id="SSF57850">
    <property type="entry name" value="RING/U-box"/>
    <property type="match status" value="1"/>
</dbReference>
<evidence type="ECO:0008006" key="7">
    <source>
        <dbReference type="Google" id="ProtNLM"/>
    </source>
</evidence>
<protein>
    <recommendedName>
        <fullName evidence="7">U-box domain-containing protein</fullName>
    </recommendedName>
</protein>
<comment type="caution">
    <text evidence="5">The sequence shown here is derived from an EMBL/GenBank/DDBJ whole genome shotgun (WGS) entry which is preliminary data.</text>
</comment>
<evidence type="ECO:0000256" key="2">
    <source>
        <dbReference type="SAM" id="MobiDB-lite"/>
    </source>
</evidence>
<keyword evidence="6" id="KW-1185">Reference proteome</keyword>
<sequence length="452" mass="48251">MDAGAMQSSMRPYMRMQNLFVREIDTSLSRDTVISELSNHCPPAQGKVVVPVSDATGGILGIAYLNFANPADASQLLKAKRFELQVCGKPVRLTFAVDPRWREHLFGPFGFRFQVNVKNLDAEVDEPALFERFSAHGEVYQARVEEDESGRRSGVIQYLDESSVQEALRVENGAQFGGTRILVEPHSRAAQYSNYGPHSDPGRMPQPAMRHSPAGSFGAAPLGGNSQRLFGQQQGPMQQQQQQHAPPPPPAAMMLGHPRRSGSPSGLPAHLSAMLDKQGEAMAIGQQQYGEAVAGVNGMSIGGTAGAQYGMAQHQQQQQQQQHHQQQQQQQLYSGGGMGYTSTAAASAGAGAAAGGAAGRSGPLLVPDLVRQLAGRVDLLTSLLRCPISREVFRDPVVASDGHTYERAAIAAWLQKSDSSPVTGQPLARGALLPNALVRSLAEELAPPGRGA</sequence>
<feature type="compositionally biased region" description="Low complexity" evidence="2">
    <location>
        <begin position="231"/>
        <end position="244"/>
    </location>
</feature>
<dbReference type="STRING" id="307507.A0A2V0NXH6"/>
<dbReference type="SMART" id="SM00360">
    <property type="entry name" value="RRM"/>
    <property type="match status" value="2"/>
</dbReference>
<dbReference type="InterPro" id="IPR003613">
    <property type="entry name" value="Ubox_domain"/>
</dbReference>
<feature type="region of interest" description="Disordered" evidence="2">
    <location>
        <begin position="192"/>
        <end position="270"/>
    </location>
</feature>
<feature type="region of interest" description="Disordered" evidence="2">
    <location>
        <begin position="310"/>
        <end position="334"/>
    </location>
</feature>
<evidence type="ECO:0000259" key="3">
    <source>
        <dbReference type="PROSITE" id="PS50102"/>
    </source>
</evidence>
<dbReference type="Gene3D" id="3.30.70.330">
    <property type="match status" value="2"/>
</dbReference>
<dbReference type="InParanoid" id="A0A2V0NXH6"/>
<dbReference type="Gene3D" id="3.30.40.10">
    <property type="entry name" value="Zinc/RING finger domain, C3HC4 (zinc finger)"/>
    <property type="match status" value="1"/>
</dbReference>
<dbReference type="InterPro" id="IPR012677">
    <property type="entry name" value="Nucleotide-bd_a/b_plait_sf"/>
</dbReference>
<feature type="compositionally biased region" description="Low complexity" evidence="2">
    <location>
        <begin position="313"/>
        <end position="331"/>
    </location>
</feature>
<evidence type="ECO:0000259" key="4">
    <source>
        <dbReference type="PROSITE" id="PS51698"/>
    </source>
</evidence>
<evidence type="ECO:0000313" key="6">
    <source>
        <dbReference type="Proteomes" id="UP000247498"/>
    </source>
</evidence>
<dbReference type="Proteomes" id="UP000247498">
    <property type="component" value="Unassembled WGS sequence"/>
</dbReference>
<dbReference type="UniPathway" id="UPA00143"/>